<dbReference type="GO" id="GO:0012505">
    <property type="term" value="C:endomembrane system"/>
    <property type="evidence" value="ECO:0007669"/>
    <property type="project" value="UniProtKB-SubCell"/>
</dbReference>
<dbReference type="GO" id="GO:0003954">
    <property type="term" value="F:NADH dehydrogenase activity"/>
    <property type="evidence" value="ECO:0007669"/>
    <property type="project" value="TreeGrafter"/>
</dbReference>
<keyword evidence="2 6" id="KW-0812">Transmembrane</keyword>
<protein>
    <submittedName>
        <fullName evidence="9">NAD(P)H-quinone oxidoreductase subunit F</fullName>
    </submittedName>
</protein>
<reference evidence="9" key="1">
    <citation type="submission" date="2014-11" db="EMBL/GenBank/DDBJ databases">
        <authorList>
            <person name="Malar M.C."/>
            <person name="Sen D."/>
            <person name="Tripathy S."/>
        </authorList>
    </citation>
    <scope>NUCLEOTIDE SEQUENCE</scope>
    <source>
        <strain evidence="9">BDU141951</strain>
    </source>
</reference>
<comment type="function">
    <text evidence="5">NDH-1 shuttles electrons from NAD(P)H, via FMN and iron-sulfur (Fe-S) centers, to quinones in the respiratory chain. The immediate electron acceptor for the enzyme in this species is believed to be plastoquinone. Couples the redox reaction to proton translocation (for every two electrons transferred, four hydrogen ions are translocated across the cytoplasmic membrane), and thus conserves the redox energy in a proton gradient.</text>
</comment>
<keyword evidence="4" id="KW-0472">Membrane</keyword>
<dbReference type="InterPro" id="IPR010217">
    <property type="entry name" value="NU5C2"/>
</dbReference>
<dbReference type="InterPro" id="IPR001750">
    <property type="entry name" value="ND/Mrp_TM"/>
</dbReference>
<dbReference type="NCBIfam" id="TIGR01960">
    <property type="entry name" value="ndhF3_CO2"/>
    <property type="match status" value="1"/>
</dbReference>
<dbReference type="PRINTS" id="PR01434">
    <property type="entry name" value="NADHDHGNASE5"/>
</dbReference>
<evidence type="ECO:0000313" key="9">
    <source>
        <dbReference type="EMBL" id="NEV69358.1"/>
    </source>
</evidence>
<dbReference type="GO" id="GO:0016020">
    <property type="term" value="C:membrane"/>
    <property type="evidence" value="ECO:0007669"/>
    <property type="project" value="UniProtKB-SubCell"/>
</dbReference>
<dbReference type="Pfam" id="PF00662">
    <property type="entry name" value="Proton_antipo_N"/>
    <property type="match status" value="1"/>
</dbReference>
<dbReference type="NCBIfam" id="NF005633">
    <property type="entry name" value="PRK07390.1"/>
    <property type="match status" value="1"/>
</dbReference>
<evidence type="ECO:0000256" key="4">
    <source>
        <dbReference type="ARBA" id="ARBA00023136"/>
    </source>
</evidence>
<organism evidence="9">
    <name type="scientific">Lyngbya confervoides BDU141951</name>
    <dbReference type="NCBI Taxonomy" id="1574623"/>
    <lineage>
        <taxon>Bacteria</taxon>
        <taxon>Bacillati</taxon>
        <taxon>Cyanobacteriota</taxon>
        <taxon>Cyanophyceae</taxon>
        <taxon>Oscillatoriophycideae</taxon>
        <taxon>Oscillatoriales</taxon>
        <taxon>Microcoleaceae</taxon>
        <taxon>Lyngbya</taxon>
    </lineage>
</organism>
<name>A0A0C1Y6Q9_9CYAN</name>
<proteinExistence type="predicted"/>
<reference evidence="9" key="3">
    <citation type="submission" date="2020-02" db="EMBL/GenBank/DDBJ databases">
        <authorList>
            <person name="Sarangi A.N."/>
            <person name="Ghosh S."/>
            <person name="Mukherjee M."/>
            <person name="Tripathy S."/>
        </authorList>
    </citation>
    <scope>NUCLEOTIDE SEQUENCE</scope>
    <source>
        <strain evidence="9">BDU141951</strain>
    </source>
</reference>
<dbReference type="Gene3D" id="1.20.5.2700">
    <property type="match status" value="1"/>
</dbReference>
<comment type="caution">
    <text evidence="9">The sequence shown here is derived from an EMBL/GenBank/DDBJ whole genome shotgun (WGS) entry which is preliminary data.</text>
</comment>
<dbReference type="InterPro" id="IPR001516">
    <property type="entry name" value="Proton_antipo_N"/>
</dbReference>
<dbReference type="PANTHER" id="PTHR42829:SF2">
    <property type="entry name" value="NADH-UBIQUINONE OXIDOREDUCTASE CHAIN 5"/>
    <property type="match status" value="1"/>
</dbReference>
<gene>
    <name evidence="9" type="ORF">QQ91_019870</name>
</gene>
<evidence type="ECO:0000256" key="6">
    <source>
        <dbReference type="RuleBase" id="RU000320"/>
    </source>
</evidence>
<comment type="subcellular location">
    <subcellularLocation>
        <location evidence="1">Endomembrane system</location>
        <topology evidence="1">Multi-pass membrane protein</topology>
    </subcellularLocation>
    <subcellularLocation>
        <location evidence="6">Membrane</location>
        <topology evidence="6">Multi-pass membrane protein</topology>
    </subcellularLocation>
</comment>
<dbReference type="InterPro" id="IPR003945">
    <property type="entry name" value="NU5C-like"/>
</dbReference>
<dbReference type="Pfam" id="PF00361">
    <property type="entry name" value="Proton_antipo_M"/>
    <property type="match status" value="1"/>
</dbReference>
<dbReference type="EMBL" id="JTHE02000003">
    <property type="protein sequence ID" value="NEV69358.1"/>
    <property type="molecule type" value="Genomic_DNA"/>
</dbReference>
<sequence>MITETSWLIPVYPLIGTLLTIPWSPAFIRRTGPRPAGYVNILMTFLAFTHSIWAFVALWGNSNDQFFFVPWLNVADFNLIIPLEVSAITIGACILITGLNLLAQIYAVGYLEMDWGWGRFFAFMAFFEAGMCALVLCNSLFFSYFLLEILTLGTYLLVGFWYNQSLVVTGARDAFLTKRVGDLILLMGVLAIYPLAHTWDFRELAAWAQTAEVDPTVMALVGVGLIAGPMSKCAQFPLHLWLDEAMEGPLPSTILRNAVVVATGAWILFKLAPVLALSPIVLAVTAAIGSITALGGALIAVAQIDLKRVLSYLASTYMGLVFIAVGAQQPEAALLLVLTYALAMAVLVMGAGSIILGVITQDVTQMGGLWGRRPMTGLAFLVGAFGLVALPPLGGFWSMLELVTGLWESQQLVLVAIVLAVNWIVAFGLARAFGLIFAGPVNQMTIRSPEPIWLMVVPMMIAVGFTLHFPLILSTLGLLPDWGTLNKDMGVALIWSSLLGFAVGAVLYVGRRVESPEKLVPAPVQNLLAFDFYTPRLYRSSVVLGVDLLSRLTDWLDRYLVDGFVNFVGLASVFSGEALKYNNSGRLQFYALTITFCVAVISIIMSWQYLPGIFTAVFATP</sequence>
<dbReference type="GO" id="GO:0015990">
    <property type="term" value="P:electron transport coupled proton transport"/>
    <property type="evidence" value="ECO:0007669"/>
    <property type="project" value="TreeGrafter"/>
</dbReference>
<accession>A0A0C1Y6Q9</accession>
<evidence type="ECO:0000256" key="2">
    <source>
        <dbReference type="ARBA" id="ARBA00022692"/>
    </source>
</evidence>
<evidence type="ECO:0000259" key="7">
    <source>
        <dbReference type="Pfam" id="PF00361"/>
    </source>
</evidence>
<evidence type="ECO:0000256" key="3">
    <source>
        <dbReference type="ARBA" id="ARBA00022989"/>
    </source>
</evidence>
<dbReference type="PANTHER" id="PTHR42829">
    <property type="entry name" value="NADH-UBIQUINONE OXIDOREDUCTASE CHAIN 5"/>
    <property type="match status" value="1"/>
</dbReference>
<feature type="domain" description="NADH-Ubiquinone oxidoreductase (complex I) chain 5 N-terminal" evidence="8">
    <location>
        <begin position="71"/>
        <end position="121"/>
    </location>
</feature>
<keyword evidence="3" id="KW-1133">Transmembrane helix</keyword>
<dbReference type="AlphaFoldDB" id="A0A0C1Y6Q9"/>
<feature type="domain" description="NADH:quinone oxidoreductase/Mrp antiporter transmembrane" evidence="7">
    <location>
        <begin position="138"/>
        <end position="419"/>
    </location>
</feature>
<dbReference type="GO" id="GO:0008137">
    <property type="term" value="F:NADH dehydrogenase (ubiquinone) activity"/>
    <property type="evidence" value="ECO:0007669"/>
    <property type="project" value="InterPro"/>
</dbReference>
<evidence type="ECO:0000256" key="1">
    <source>
        <dbReference type="ARBA" id="ARBA00004127"/>
    </source>
</evidence>
<evidence type="ECO:0000259" key="8">
    <source>
        <dbReference type="Pfam" id="PF00662"/>
    </source>
</evidence>
<dbReference type="GO" id="GO:0042773">
    <property type="term" value="P:ATP synthesis coupled electron transport"/>
    <property type="evidence" value="ECO:0007669"/>
    <property type="project" value="InterPro"/>
</dbReference>
<reference evidence="9" key="2">
    <citation type="journal article" date="2015" name="Genome Announc.">
        <title>Draft Genome Sequence of Filamentous Marine Cyanobacterium Lyngbya confervoides Strain BDU141951.</title>
        <authorList>
            <person name="Chandrababunaidu M.M."/>
            <person name="Sen D."/>
            <person name="Tripathy S."/>
        </authorList>
    </citation>
    <scope>NUCLEOTIDE SEQUENCE</scope>
    <source>
        <strain evidence="9">BDU141951</strain>
    </source>
</reference>
<evidence type="ECO:0000256" key="5">
    <source>
        <dbReference type="ARBA" id="ARBA00025624"/>
    </source>
</evidence>